<proteinExistence type="predicted"/>
<dbReference type="AlphaFoldDB" id="A0AAE9ZEX3"/>
<dbReference type="RefSeq" id="WP_274493465.1">
    <property type="nucleotide sequence ID" value="NZ_CP118166.1"/>
</dbReference>
<gene>
    <name evidence="3" type="ORF">PUV54_00015</name>
</gene>
<protein>
    <submittedName>
        <fullName evidence="3">Uncharacterized protein</fullName>
    </submittedName>
</protein>
<sequence>MIAIIIKLLSAIGLTDAAAKKFAPVAGVGLAIAGLLAVKLIHDAYVGAYYDKGFSEGQAEWESARVAALEAEKERLRAEAQTARQAAAERDQRYAMEIADITRRALSQSRRDYPALSAAVVRALNQGTHRANSDITRSAGASVEDLPADRDPPR</sequence>
<feature type="coiled-coil region" evidence="1">
    <location>
        <begin position="59"/>
        <end position="93"/>
    </location>
</feature>
<evidence type="ECO:0000256" key="1">
    <source>
        <dbReference type="SAM" id="Coils"/>
    </source>
</evidence>
<dbReference type="KEGG" id="hfl:PUV54_00015"/>
<name>A0AAE9ZEX3_9PROT</name>
<accession>A0AAE9ZEX3</accession>
<reference evidence="3" key="1">
    <citation type="submission" date="2023-02" db="EMBL/GenBank/DDBJ databases">
        <title>Genome sequence of Hyphococcus flavus.</title>
        <authorList>
            <person name="Rong J.-C."/>
            <person name="Zhao Q."/>
            <person name="Yi M."/>
            <person name="Wu J.-Y."/>
        </authorList>
    </citation>
    <scope>NUCLEOTIDE SEQUENCE</scope>
    <source>
        <strain evidence="3">MCCC 1K03223</strain>
    </source>
</reference>
<keyword evidence="1" id="KW-0175">Coiled coil</keyword>
<feature type="region of interest" description="Disordered" evidence="2">
    <location>
        <begin position="129"/>
        <end position="154"/>
    </location>
</feature>
<dbReference type="EMBL" id="CP118166">
    <property type="protein sequence ID" value="WDI31578.1"/>
    <property type="molecule type" value="Genomic_DNA"/>
</dbReference>
<keyword evidence="4" id="KW-1185">Reference proteome</keyword>
<evidence type="ECO:0000256" key="2">
    <source>
        <dbReference type="SAM" id="MobiDB-lite"/>
    </source>
</evidence>
<dbReference type="Proteomes" id="UP001214043">
    <property type="component" value="Chromosome"/>
</dbReference>
<evidence type="ECO:0000313" key="4">
    <source>
        <dbReference type="Proteomes" id="UP001214043"/>
    </source>
</evidence>
<organism evidence="3 4">
    <name type="scientific">Hyphococcus flavus</name>
    <dbReference type="NCBI Taxonomy" id="1866326"/>
    <lineage>
        <taxon>Bacteria</taxon>
        <taxon>Pseudomonadati</taxon>
        <taxon>Pseudomonadota</taxon>
        <taxon>Alphaproteobacteria</taxon>
        <taxon>Parvularculales</taxon>
        <taxon>Parvularculaceae</taxon>
        <taxon>Hyphococcus</taxon>
    </lineage>
</organism>
<evidence type="ECO:0000313" key="3">
    <source>
        <dbReference type="EMBL" id="WDI31578.1"/>
    </source>
</evidence>